<keyword evidence="1" id="KW-0472">Membrane</keyword>
<organism evidence="2">
    <name type="scientific">Chlamydomonas leiostraca</name>
    <dbReference type="NCBI Taxonomy" id="1034604"/>
    <lineage>
        <taxon>Eukaryota</taxon>
        <taxon>Viridiplantae</taxon>
        <taxon>Chlorophyta</taxon>
        <taxon>core chlorophytes</taxon>
        <taxon>Chlorophyceae</taxon>
        <taxon>CS clade</taxon>
        <taxon>Chlamydomonadales</taxon>
        <taxon>Chlamydomonadaceae</taxon>
        <taxon>Chlamydomonas</taxon>
    </lineage>
</organism>
<feature type="transmembrane region" description="Helical" evidence="1">
    <location>
        <begin position="109"/>
        <end position="136"/>
    </location>
</feature>
<gene>
    <name evidence="2" type="ORF">CLEI1391_LOCUS4584</name>
</gene>
<sequence>MAGLDATVAQISAVAAAAIPGPHQFSEVEHNRVPQVGPKLWTNEDGSEFVTEAEQGLSGLLGRFIEVPKEEFQKLKEHALQEQMQLDLMGGAELGCCPKREFSIFGLPMIYPVGGFTFAWMTLISLLDITYAAFWVPMNVAFCSTRYGDLSTGCTKADLAGGVG</sequence>
<accession>A0A7S0R9N2</accession>
<reference evidence="2" key="1">
    <citation type="submission" date="2021-01" db="EMBL/GenBank/DDBJ databases">
        <authorList>
            <person name="Corre E."/>
            <person name="Pelletier E."/>
            <person name="Niang G."/>
            <person name="Scheremetjew M."/>
            <person name="Finn R."/>
            <person name="Kale V."/>
            <person name="Holt S."/>
            <person name="Cochrane G."/>
            <person name="Meng A."/>
            <person name="Brown T."/>
            <person name="Cohen L."/>
        </authorList>
    </citation>
    <scope>NUCLEOTIDE SEQUENCE</scope>
    <source>
        <strain evidence="2">SAG 11-49</strain>
    </source>
</reference>
<keyword evidence="1" id="KW-1133">Transmembrane helix</keyword>
<dbReference type="AlphaFoldDB" id="A0A7S0R9N2"/>
<name>A0A7S0R9N2_9CHLO</name>
<keyword evidence="1" id="KW-0812">Transmembrane</keyword>
<evidence type="ECO:0000313" key="2">
    <source>
        <dbReference type="EMBL" id="CAD8671230.1"/>
    </source>
</evidence>
<dbReference type="EMBL" id="HBFB01008124">
    <property type="protein sequence ID" value="CAD8671230.1"/>
    <property type="molecule type" value="Transcribed_RNA"/>
</dbReference>
<evidence type="ECO:0000256" key="1">
    <source>
        <dbReference type="SAM" id="Phobius"/>
    </source>
</evidence>
<proteinExistence type="predicted"/>
<protein>
    <submittedName>
        <fullName evidence="2">Uncharacterized protein</fullName>
    </submittedName>
</protein>